<accession>A0A9W4GPA8</accession>
<dbReference type="EMBL" id="CAJSLV010000043">
    <property type="protein sequence ID" value="CAG6392188.1"/>
    <property type="molecule type" value="Genomic_DNA"/>
</dbReference>
<reference evidence="1" key="1">
    <citation type="submission" date="2021-05" db="EMBL/GenBank/DDBJ databases">
        <authorList>
            <person name="Arsene-Ploetze F."/>
        </authorList>
    </citation>
    <scope>NUCLEOTIDE SEQUENCE</scope>
    <source>
        <strain evidence="1">DSM 42138</strain>
    </source>
</reference>
<evidence type="ECO:0000313" key="2">
    <source>
        <dbReference type="Proteomes" id="UP001152519"/>
    </source>
</evidence>
<comment type="caution">
    <text evidence="1">The sequence shown here is derived from an EMBL/GenBank/DDBJ whole genome shotgun (WGS) entry which is preliminary data.</text>
</comment>
<protein>
    <submittedName>
        <fullName evidence="1">Uncharacterized protein</fullName>
    </submittedName>
</protein>
<evidence type="ECO:0000313" key="1">
    <source>
        <dbReference type="EMBL" id="CAG6392188.1"/>
    </source>
</evidence>
<proteinExistence type="predicted"/>
<name>A0A9W4GPA8_9ACTN</name>
<organism evidence="1 2">
    <name type="scientific">Actinacidiphila cocklensis</name>
    <dbReference type="NCBI Taxonomy" id="887465"/>
    <lineage>
        <taxon>Bacteria</taxon>
        <taxon>Bacillati</taxon>
        <taxon>Actinomycetota</taxon>
        <taxon>Actinomycetes</taxon>
        <taxon>Kitasatosporales</taxon>
        <taxon>Streptomycetaceae</taxon>
        <taxon>Actinacidiphila</taxon>
    </lineage>
</organism>
<gene>
    <name evidence="1" type="ORF">SCOCK_150160</name>
</gene>
<dbReference type="AlphaFoldDB" id="A0A9W4GPA8"/>
<sequence length="140" mass="15276">MLVGTADSRVHAHVPGDQTLRVGLDLQLLQDPLPGAVALSLAEEAVYSVPRAVSLGDVRPRGARSGTPPYTVDQLSTCLRPRPARLLPHRQQRLQPSRLPVCQIPSRHNMITAIQDPLSQQALIGWTHPINCPTAHRDTP</sequence>
<dbReference type="Proteomes" id="UP001152519">
    <property type="component" value="Unassembled WGS sequence"/>
</dbReference>
<keyword evidence="2" id="KW-1185">Reference proteome</keyword>